<accession>A0A1I8F6X3</accession>
<evidence type="ECO:0000313" key="2">
    <source>
        <dbReference type="Proteomes" id="UP000095280"/>
    </source>
</evidence>
<feature type="region of interest" description="Disordered" evidence="1">
    <location>
        <begin position="49"/>
        <end position="81"/>
    </location>
</feature>
<feature type="compositionally biased region" description="Low complexity" evidence="1">
    <location>
        <begin position="217"/>
        <end position="236"/>
    </location>
</feature>
<protein>
    <submittedName>
        <fullName evidence="3">RHD domain-containing protein</fullName>
    </submittedName>
</protein>
<reference evidence="3" key="1">
    <citation type="submission" date="2016-11" db="UniProtKB">
        <authorList>
            <consortium name="WormBaseParasite"/>
        </authorList>
    </citation>
    <scope>IDENTIFICATION</scope>
</reference>
<name>A0A1I8F6X3_9PLAT</name>
<proteinExistence type="predicted"/>
<dbReference type="Proteomes" id="UP000095280">
    <property type="component" value="Unplaced"/>
</dbReference>
<feature type="region of interest" description="Disordered" evidence="1">
    <location>
        <begin position="189"/>
        <end position="238"/>
    </location>
</feature>
<dbReference type="AlphaFoldDB" id="A0A1I8F6X3"/>
<evidence type="ECO:0000256" key="1">
    <source>
        <dbReference type="SAM" id="MobiDB-lite"/>
    </source>
</evidence>
<organism evidence="2 3">
    <name type="scientific">Macrostomum lignano</name>
    <dbReference type="NCBI Taxonomy" id="282301"/>
    <lineage>
        <taxon>Eukaryota</taxon>
        <taxon>Metazoa</taxon>
        <taxon>Spiralia</taxon>
        <taxon>Lophotrochozoa</taxon>
        <taxon>Platyhelminthes</taxon>
        <taxon>Rhabditophora</taxon>
        <taxon>Macrostomorpha</taxon>
        <taxon>Macrostomida</taxon>
        <taxon>Macrostomidae</taxon>
        <taxon>Macrostomum</taxon>
    </lineage>
</organism>
<sequence length="466" mass="49452">ARPQVREGPNGNYLDPRGSQPEASRFAPHLFAGIKFQIKALRVRRPQRPPLPAVFRGPGAVAETPPKSDNSEAPLAQPPAAAPARVRCGQQLQLRARATVRNAKSSGRAWCRSQQMQPALPPSSAGFGFQDAAALISMSCTSEDAEAVRAVERVQAWEDADVMAVFVIEVRVTPASWAALQQGRLRSAAGREDGPLPAIQLRTPAHPTASRLPIKCSSNRRSSSGSAAARSRCSPAYQRDRNGRSLAFSSGTTALLVESREPLRLLRPLRSLPCPKRLLTCAVCNANSDFRAVQLRRGSTPAPACALSSGVPTRRLSHWQEVPQCETRSSASVDSGSGLLDHRGAASTGCPAQWTFTAELDSVRSSDVEFGEDPRTAETTGSHWAPSNSSFSVAVVPSRNNYRLAGAGLLGSDGNSATACPTLPAASSARVDADHDDSSSSCAEKLFRGLVGSKACYIGTHPNGVY</sequence>
<feature type="region of interest" description="Disordered" evidence="1">
    <location>
        <begin position="1"/>
        <end position="26"/>
    </location>
</feature>
<keyword evidence="2" id="KW-1185">Reference proteome</keyword>
<dbReference type="WBParaSite" id="maker-unitig_22977-snap-gene-0.2-mRNA-1">
    <property type="protein sequence ID" value="maker-unitig_22977-snap-gene-0.2-mRNA-1"/>
    <property type="gene ID" value="maker-unitig_22977-snap-gene-0.2"/>
</dbReference>
<evidence type="ECO:0000313" key="3">
    <source>
        <dbReference type="WBParaSite" id="maker-unitig_22977-snap-gene-0.2-mRNA-1"/>
    </source>
</evidence>